<dbReference type="AlphaFoldDB" id="A0A1U9R1W0"/>
<evidence type="ECO:0000313" key="3">
    <source>
        <dbReference type="Proteomes" id="UP000189677"/>
    </source>
</evidence>
<dbReference type="EMBL" id="CP018047">
    <property type="protein sequence ID" value="AQU70492.1"/>
    <property type="molecule type" value="Genomic_DNA"/>
</dbReference>
<organism evidence="2 3">
    <name type="scientific">Streptomyces niveus</name>
    <name type="common">Streptomyces spheroides</name>
    <dbReference type="NCBI Taxonomy" id="193462"/>
    <lineage>
        <taxon>Bacteria</taxon>
        <taxon>Bacillati</taxon>
        <taxon>Actinomycetota</taxon>
        <taxon>Actinomycetes</taxon>
        <taxon>Kitasatosporales</taxon>
        <taxon>Streptomycetaceae</taxon>
        <taxon>Streptomyces</taxon>
    </lineage>
</organism>
<accession>A0A1U9R1W0</accession>
<name>A0A1U9R1W0_STRNV</name>
<evidence type="ECO:0000256" key="1">
    <source>
        <dbReference type="SAM" id="MobiDB-lite"/>
    </source>
</evidence>
<dbReference type="RefSeq" id="WP_203233669.1">
    <property type="nucleotide sequence ID" value="NZ_CP018047.1"/>
</dbReference>
<keyword evidence="3" id="KW-1185">Reference proteome</keyword>
<gene>
    <name evidence="2" type="ORF">BBN63_34355</name>
</gene>
<sequence>MTDGEHGGRSAIRVTLRGDTANDVDVDALKKWLERERGLEVLIKDDKLRIYERARDDGGSDGAGPTMGVGMDILLVMTGAVTPHIFDTVLAATKAGVKAWRENRQSVESDPPPVVDVTPHVPPRSGPNTPDNDGV</sequence>
<feature type="compositionally biased region" description="Polar residues" evidence="1">
    <location>
        <begin position="126"/>
        <end position="135"/>
    </location>
</feature>
<feature type="compositionally biased region" description="Pro residues" evidence="1">
    <location>
        <begin position="110"/>
        <end position="125"/>
    </location>
</feature>
<protein>
    <submittedName>
        <fullName evidence="2">Uncharacterized protein</fullName>
    </submittedName>
</protein>
<dbReference type="KEGG" id="snw:BBN63_34355"/>
<evidence type="ECO:0000313" key="2">
    <source>
        <dbReference type="EMBL" id="AQU70492.1"/>
    </source>
</evidence>
<proteinExistence type="predicted"/>
<dbReference type="Proteomes" id="UP000189677">
    <property type="component" value="Chromosome"/>
</dbReference>
<reference evidence="2 3" key="1">
    <citation type="submission" date="2016-11" db="EMBL/GenBank/DDBJ databases">
        <title>Complete genome sequence of Streptomyces niveus SCSIO 3406.</title>
        <authorList>
            <person name="Zhu Q."/>
            <person name="Cheng W."/>
            <person name="Song Y."/>
            <person name="Li Q."/>
            <person name="Ju J."/>
        </authorList>
    </citation>
    <scope>NUCLEOTIDE SEQUENCE [LARGE SCALE GENOMIC DNA]</scope>
    <source>
        <strain evidence="2 3">SCSIO 3406</strain>
    </source>
</reference>
<feature type="region of interest" description="Disordered" evidence="1">
    <location>
        <begin position="99"/>
        <end position="135"/>
    </location>
</feature>